<name>A0A9N8HTA0_9STRA</name>
<evidence type="ECO:0000256" key="1">
    <source>
        <dbReference type="SAM" id="MobiDB-lite"/>
    </source>
</evidence>
<evidence type="ECO:0000313" key="2">
    <source>
        <dbReference type="EMBL" id="CAB9525131.1"/>
    </source>
</evidence>
<comment type="caution">
    <text evidence="2">The sequence shown here is derived from an EMBL/GenBank/DDBJ whole genome shotgun (WGS) entry which is preliminary data.</text>
</comment>
<feature type="compositionally biased region" description="Basic and acidic residues" evidence="1">
    <location>
        <begin position="1070"/>
        <end position="1079"/>
    </location>
</feature>
<feature type="compositionally biased region" description="Basic and acidic residues" evidence="1">
    <location>
        <begin position="1038"/>
        <end position="1050"/>
    </location>
</feature>
<reference evidence="2" key="1">
    <citation type="submission" date="2020-06" db="EMBL/GenBank/DDBJ databases">
        <authorList>
            <consortium name="Plant Systems Biology data submission"/>
        </authorList>
    </citation>
    <scope>NUCLEOTIDE SEQUENCE</scope>
    <source>
        <strain evidence="2">D6</strain>
    </source>
</reference>
<evidence type="ECO:0000313" key="3">
    <source>
        <dbReference type="Proteomes" id="UP001153069"/>
    </source>
</evidence>
<dbReference type="EMBL" id="CAICTM010001632">
    <property type="protein sequence ID" value="CAB9525131.1"/>
    <property type="molecule type" value="Genomic_DNA"/>
</dbReference>
<keyword evidence="3" id="KW-1185">Reference proteome</keyword>
<dbReference type="Proteomes" id="UP001153069">
    <property type="component" value="Unassembled WGS sequence"/>
</dbReference>
<organism evidence="2 3">
    <name type="scientific">Seminavis robusta</name>
    <dbReference type="NCBI Taxonomy" id="568900"/>
    <lineage>
        <taxon>Eukaryota</taxon>
        <taxon>Sar</taxon>
        <taxon>Stramenopiles</taxon>
        <taxon>Ochrophyta</taxon>
        <taxon>Bacillariophyta</taxon>
        <taxon>Bacillariophyceae</taxon>
        <taxon>Bacillariophycidae</taxon>
        <taxon>Naviculales</taxon>
        <taxon>Naviculaceae</taxon>
        <taxon>Seminavis</taxon>
    </lineage>
</organism>
<feature type="region of interest" description="Disordered" evidence="1">
    <location>
        <begin position="1035"/>
        <end position="1097"/>
    </location>
</feature>
<proteinExistence type="predicted"/>
<protein>
    <submittedName>
        <fullName evidence="2">Uncharacterized protein</fullName>
    </submittedName>
</protein>
<dbReference type="AlphaFoldDB" id="A0A9N8HTA0"/>
<sequence length="1151" mass="129234">MGSLGQVIDLSNLSTEELQALIAVQPQLLAQLMAGAQKAEVQDESNLAHDLKALWTKIDRCVKTFQYQAALNLISKYAKGPNRSYSRLKTFYHMDRHLLVVQVAQKEATWIPSLQELIQDGPSAIQRLQENSSLHQSVHGLNLMSTAPWMLGHAAESAALVAIRGQDIMDFSFRCILLCFWQACVALPGFQGLFSGPFQIDRKAIQSFEQIVQMTGGRATMIIPTKDSSVWAHAELRKYLSAVETHHKIASTAKLRHQNALKQVLEGKLTILEAVQEGKAAYDAANKLTMPCRIEFKSTLPPIIPAKPEHANIPFLRNLASVSEFVFHRDKGRTQIIELDSPATVSKHFYLSEQHKPDSIVAVDLEDIREFGGNLAVGALSGGFTFGKFIQAGYLMVKQCIAVHNWVMRYHVGISHLFSASTGYTLRTMLMKTLRSVVTTHDAIGQYGGDHPGVENAIRMERLADKDGVYAQNFFNSCCSPVAMMLLEDECNRIEPKLFANDETDDLDESWAITTRSIEATKRFTAAYAVLVQCSARIMLCVADPAYVEYAATRDEKDKIDIISEILQSAATLYQAIFKILNAPDELFRPVSLSSVATMFFSASYPKENRVFLSHRGPDLKTRLLEAVTRNFDVSAFGYSAESSKSTADHVSFFLDALTPSRSETNHGFLWRELWESTHLHVSLSRNYLESDWCRLEVFAWRLMNAVHKWRQSTVTHDNNNEVDHGAEVRSLDGPVTPNPPLSSHTGVFQGNAQELREAMSMENDEIGGDLLEFDELSRGDFLNLSSRMQSFQMKFAPLRVGDPRESQLLFDTSCEALRETNRQYDRLHGTRRDENSFDTATQEEFGKRWTKLHATSHPGSNEFVEELDQVRNEYGQCFAYGHNNSVFFLYRAYHLARGRRVDDPSLSLIDAKWGDLHQICTRYSILQSNRDVDLFLSILDNMQSSDESTLTRTITQLCIRDTTSEPFVRMAVLFLLSNLSIHPCITQLRSEPITSRTVAGVPLKVLPCVTGDTWEEVDHLVKLRRQLMDGTAIKDLPTAEEKKSRRSAEDPIPTQCTTKDDGPAVPIENGDKGHEGHEQSNYGHRNHDNGQVDAPLPARRTVNDADLLTEFRKLASNNSLEVSTVSHFLELCNRDVEAAVELCLSESADV</sequence>
<gene>
    <name evidence="2" type="ORF">SEMRO_1634_G287460.1</name>
</gene>
<accession>A0A9N8HTA0</accession>